<sequence length="141" mass="14694">AGHDGELERGARSHRVGEGRSWGIIRSRHDGGVQVHAASSGRSRGYARGGSVGQRVGFAGRRYRGRNVGERRGRHGQRDAIVHVGPAGQAHHGREGHRCVGAVVGEGATIADVEAGEHARNYHRLGGAGGHAGAGVFGEYA</sequence>
<gene>
    <name evidence="2" type="ORF">Tci_881114</name>
</gene>
<dbReference type="AlphaFoldDB" id="A0A699TF32"/>
<reference evidence="2" key="1">
    <citation type="journal article" date="2019" name="Sci. Rep.">
        <title>Draft genome of Tanacetum cinerariifolium, the natural source of mosquito coil.</title>
        <authorList>
            <person name="Yamashiro T."/>
            <person name="Shiraishi A."/>
            <person name="Satake H."/>
            <person name="Nakayama K."/>
        </authorList>
    </citation>
    <scope>NUCLEOTIDE SEQUENCE</scope>
</reference>
<feature type="non-terminal residue" evidence="2">
    <location>
        <position position="1"/>
    </location>
</feature>
<accession>A0A699TF32</accession>
<feature type="compositionally biased region" description="Low complexity" evidence="1">
    <location>
        <begin position="37"/>
        <end position="46"/>
    </location>
</feature>
<organism evidence="2">
    <name type="scientific">Tanacetum cinerariifolium</name>
    <name type="common">Dalmatian daisy</name>
    <name type="synonym">Chrysanthemum cinerariifolium</name>
    <dbReference type="NCBI Taxonomy" id="118510"/>
    <lineage>
        <taxon>Eukaryota</taxon>
        <taxon>Viridiplantae</taxon>
        <taxon>Streptophyta</taxon>
        <taxon>Embryophyta</taxon>
        <taxon>Tracheophyta</taxon>
        <taxon>Spermatophyta</taxon>
        <taxon>Magnoliopsida</taxon>
        <taxon>eudicotyledons</taxon>
        <taxon>Gunneridae</taxon>
        <taxon>Pentapetalae</taxon>
        <taxon>asterids</taxon>
        <taxon>campanulids</taxon>
        <taxon>Asterales</taxon>
        <taxon>Asteraceae</taxon>
        <taxon>Asteroideae</taxon>
        <taxon>Anthemideae</taxon>
        <taxon>Anthemidinae</taxon>
        <taxon>Tanacetum</taxon>
    </lineage>
</organism>
<proteinExistence type="predicted"/>
<protein>
    <submittedName>
        <fullName evidence="2">Uncharacterized protein</fullName>
    </submittedName>
</protein>
<feature type="region of interest" description="Disordered" evidence="1">
    <location>
        <begin position="31"/>
        <end position="79"/>
    </location>
</feature>
<evidence type="ECO:0000256" key="1">
    <source>
        <dbReference type="SAM" id="MobiDB-lite"/>
    </source>
</evidence>
<name>A0A699TF32_TANCI</name>
<feature type="compositionally biased region" description="Basic and acidic residues" evidence="1">
    <location>
        <begin position="67"/>
        <end position="79"/>
    </location>
</feature>
<evidence type="ECO:0000313" key="2">
    <source>
        <dbReference type="EMBL" id="GFD09145.1"/>
    </source>
</evidence>
<comment type="caution">
    <text evidence="2">The sequence shown here is derived from an EMBL/GenBank/DDBJ whole genome shotgun (WGS) entry which is preliminary data.</text>
</comment>
<dbReference type="EMBL" id="BKCJ011243358">
    <property type="protein sequence ID" value="GFD09145.1"/>
    <property type="molecule type" value="Genomic_DNA"/>
</dbReference>